<protein>
    <submittedName>
        <fullName evidence="3">Uncharacterized protein</fullName>
    </submittedName>
</protein>
<evidence type="ECO:0000256" key="1">
    <source>
        <dbReference type="SAM" id="MobiDB-lite"/>
    </source>
</evidence>
<dbReference type="AlphaFoldDB" id="A0A5N6T0R8"/>
<evidence type="ECO:0000313" key="4">
    <source>
        <dbReference type="Proteomes" id="UP000325672"/>
    </source>
</evidence>
<feature type="region of interest" description="Disordered" evidence="1">
    <location>
        <begin position="84"/>
        <end position="103"/>
    </location>
</feature>
<organism evidence="3 4">
    <name type="scientific">Aspergillus pseudotamarii</name>
    <dbReference type="NCBI Taxonomy" id="132259"/>
    <lineage>
        <taxon>Eukaryota</taxon>
        <taxon>Fungi</taxon>
        <taxon>Dikarya</taxon>
        <taxon>Ascomycota</taxon>
        <taxon>Pezizomycotina</taxon>
        <taxon>Eurotiomycetes</taxon>
        <taxon>Eurotiomycetidae</taxon>
        <taxon>Eurotiales</taxon>
        <taxon>Aspergillaceae</taxon>
        <taxon>Aspergillus</taxon>
        <taxon>Aspergillus subgen. Circumdati</taxon>
    </lineage>
</organism>
<dbReference type="OrthoDB" id="10605928at2759"/>
<dbReference type="GeneID" id="43638245"/>
<keyword evidence="2" id="KW-1133">Transmembrane helix</keyword>
<keyword evidence="2" id="KW-0472">Membrane</keyword>
<feature type="transmembrane region" description="Helical" evidence="2">
    <location>
        <begin position="56"/>
        <end position="80"/>
    </location>
</feature>
<keyword evidence="2" id="KW-0812">Transmembrane</keyword>
<name>A0A5N6T0R8_ASPPS</name>
<feature type="compositionally biased region" description="Polar residues" evidence="1">
    <location>
        <begin position="86"/>
        <end position="95"/>
    </location>
</feature>
<dbReference type="RefSeq" id="XP_031915556.1">
    <property type="nucleotide sequence ID" value="XM_032054035.1"/>
</dbReference>
<keyword evidence="4" id="KW-1185">Reference proteome</keyword>
<evidence type="ECO:0000256" key="2">
    <source>
        <dbReference type="SAM" id="Phobius"/>
    </source>
</evidence>
<dbReference type="EMBL" id="ML743565">
    <property type="protein sequence ID" value="KAE8139493.1"/>
    <property type="molecule type" value="Genomic_DNA"/>
</dbReference>
<sequence>MIGLRTDIRRTMLFLYPICQYPRTTFASLCEHTRIQVQVACVVTVQLVGTPELTDVGALILCLFLFFSFFPSWTGTFFSLRRRSDSGATQKQSCRLSRIPPLL</sequence>
<evidence type="ECO:0000313" key="3">
    <source>
        <dbReference type="EMBL" id="KAE8139493.1"/>
    </source>
</evidence>
<reference evidence="3 4" key="1">
    <citation type="submission" date="2019-04" db="EMBL/GenBank/DDBJ databases">
        <title>Friends and foes A comparative genomics study of 23 Aspergillus species from section Flavi.</title>
        <authorList>
            <consortium name="DOE Joint Genome Institute"/>
            <person name="Kjaerbolling I."/>
            <person name="Vesth T."/>
            <person name="Frisvad J.C."/>
            <person name="Nybo J.L."/>
            <person name="Theobald S."/>
            <person name="Kildgaard S."/>
            <person name="Isbrandt T."/>
            <person name="Kuo A."/>
            <person name="Sato A."/>
            <person name="Lyhne E.K."/>
            <person name="Kogle M.E."/>
            <person name="Wiebenga A."/>
            <person name="Kun R.S."/>
            <person name="Lubbers R.J."/>
            <person name="Makela M.R."/>
            <person name="Barry K."/>
            <person name="Chovatia M."/>
            <person name="Clum A."/>
            <person name="Daum C."/>
            <person name="Haridas S."/>
            <person name="He G."/>
            <person name="LaButti K."/>
            <person name="Lipzen A."/>
            <person name="Mondo S."/>
            <person name="Riley R."/>
            <person name="Salamov A."/>
            <person name="Simmons B.A."/>
            <person name="Magnuson J.K."/>
            <person name="Henrissat B."/>
            <person name="Mortensen U.H."/>
            <person name="Larsen T.O."/>
            <person name="Devries R.P."/>
            <person name="Grigoriev I.V."/>
            <person name="Machida M."/>
            <person name="Baker S.E."/>
            <person name="Andersen M.R."/>
        </authorList>
    </citation>
    <scope>NUCLEOTIDE SEQUENCE [LARGE SCALE GENOMIC DNA]</scope>
    <source>
        <strain evidence="3 4">CBS 117625</strain>
    </source>
</reference>
<gene>
    <name evidence="3" type="ORF">BDV38DRAFT_241606</name>
</gene>
<proteinExistence type="predicted"/>
<accession>A0A5N6T0R8</accession>
<dbReference type="Proteomes" id="UP000325672">
    <property type="component" value="Unassembled WGS sequence"/>
</dbReference>